<feature type="compositionally biased region" description="Basic residues" evidence="1">
    <location>
        <begin position="110"/>
        <end position="119"/>
    </location>
</feature>
<dbReference type="Proteomes" id="UP001211907">
    <property type="component" value="Unassembled WGS sequence"/>
</dbReference>
<sequence length="294" mass="31822">MAQSVIDELENLDLDGTVKKKSSEDDDFDYVYHLPHADLSRLPPRKYDPFAQFAIVEPEKESKQLKISHGRANVPTIAAAVGSLTSLQGKQAAKLLSLGADAAPADSKTKRLHNHHKSSKEKLAAGGGHLGLGSQLHLGSNANSKMDLVPGGMGRRVSHSPSFMTSDSHVASRPESVHGSYVQRRSNAKKVSPFNESVSSSVDFTRPDYNSRKSLAAEGLSYFGSTEGSPSQYTDEDDLDFGPPTFKAVPVWITKYVSSKIVAIICFTIITTLTLVVIIYDFVMLGLGQDVVDT</sequence>
<feature type="transmembrane region" description="Helical" evidence="2">
    <location>
        <begin position="261"/>
        <end position="280"/>
    </location>
</feature>
<reference evidence="3" key="1">
    <citation type="submission" date="2020-05" db="EMBL/GenBank/DDBJ databases">
        <title>Phylogenomic resolution of chytrid fungi.</title>
        <authorList>
            <person name="Stajich J.E."/>
            <person name="Amses K."/>
            <person name="Simmons R."/>
            <person name="Seto K."/>
            <person name="Myers J."/>
            <person name="Bonds A."/>
            <person name="Quandt C.A."/>
            <person name="Barry K."/>
            <person name="Liu P."/>
            <person name="Grigoriev I."/>
            <person name="Longcore J.E."/>
            <person name="James T.Y."/>
        </authorList>
    </citation>
    <scope>NUCLEOTIDE SEQUENCE</scope>
    <source>
        <strain evidence="3">JEL0513</strain>
    </source>
</reference>
<evidence type="ECO:0000256" key="2">
    <source>
        <dbReference type="SAM" id="Phobius"/>
    </source>
</evidence>
<keyword evidence="2" id="KW-0812">Transmembrane</keyword>
<gene>
    <name evidence="3" type="ORF">HK100_001798</name>
</gene>
<name>A0AAD5TAL0_9FUNG</name>
<keyword evidence="4" id="KW-1185">Reference proteome</keyword>
<evidence type="ECO:0000313" key="3">
    <source>
        <dbReference type="EMBL" id="KAJ3142545.1"/>
    </source>
</evidence>
<organism evidence="3 4">
    <name type="scientific">Physocladia obscura</name>
    <dbReference type="NCBI Taxonomy" id="109957"/>
    <lineage>
        <taxon>Eukaryota</taxon>
        <taxon>Fungi</taxon>
        <taxon>Fungi incertae sedis</taxon>
        <taxon>Chytridiomycota</taxon>
        <taxon>Chytridiomycota incertae sedis</taxon>
        <taxon>Chytridiomycetes</taxon>
        <taxon>Chytridiales</taxon>
        <taxon>Chytriomycetaceae</taxon>
        <taxon>Physocladia</taxon>
    </lineage>
</organism>
<feature type="region of interest" description="Disordered" evidence="1">
    <location>
        <begin position="110"/>
        <end position="142"/>
    </location>
</feature>
<keyword evidence="2" id="KW-1133">Transmembrane helix</keyword>
<comment type="caution">
    <text evidence="3">The sequence shown here is derived from an EMBL/GenBank/DDBJ whole genome shotgun (WGS) entry which is preliminary data.</text>
</comment>
<feature type="region of interest" description="Disordered" evidence="1">
    <location>
        <begin position="154"/>
        <end position="181"/>
    </location>
</feature>
<dbReference type="EMBL" id="JADGJH010000014">
    <property type="protein sequence ID" value="KAJ3142545.1"/>
    <property type="molecule type" value="Genomic_DNA"/>
</dbReference>
<evidence type="ECO:0000313" key="4">
    <source>
        <dbReference type="Proteomes" id="UP001211907"/>
    </source>
</evidence>
<accession>A0AAD5TAL0</accession>
<evidence type="ECO:0000256" key="1">
    <source>
        <dbReference type="SAM" id="MobiDB-lite"/>
    </source>
</evidence>
<protein>
    <submittedName>
        <fullName evidence="3">Uncharacterized protein</fullName>
    </submittedName>
</protein>
<proteinExistence type="predicted"/>
<dbReference type="AlphaFoldDB" id="A0AAD5TAL0"/>
<feature type="compositionally biased region" description="Polar residues" evidence="1">
    <location>
        <begin position="159"/>
        <end position="169"/>
    </location>
</feature>
<keyword evidence="2" id="KW-0472">Membrane</keyword>